<evidence type="ECO:0000259" key="13">
    <source>
        <dbReference type="PROSITE" id="PS50213"/>
    </source>
</evidence>
<evidence type="ECO:0000256" key="11">
    <source>
        <dbReference type="SAM" id="MobiDB-lite"/>
    </source>
</evidence>
<feature type="signal peptide" evidence="12">
    <location>
        <begin position="1"/>
        <end position="23"/>
    </location>
</feature>
<evidence type="ECO:0000256" key="5">
    <source>
        <dbReference type="ARBA" id="ARBA00022729"/>
    </source>
</evidence>
<dbReference type="EMBL" id="JAYWIO010000002">
    <property type="protein sequence ID" value="KAK7283039.1"/>
    <property type="molecule type" value="Genomic_DNA"/>
</dbReference>
<reference evidence="14 15" key="1">
    <citation type="submission" date="2024-01" db="EMBL/GenBank/DDBJ databases">
        <title>The genomes of 5 underutilized Papilionoideae crops provide insights into root nodulation and disease resistanc.</title>
        <authorList>
            <person name="Yuan L."/>
        </authorList>
    </citation>
    <scope>NUCLEOTIDE SEQUENCE [LARGE SCALE GENOMIC DNA]</scope>
    <source>
        <strain evidence="14">ZHUSHIDOU_FW_LH</strain>
        <tissue evidence="14">Leaf</tissue>
    </source>
</reference>
<keyword evidence="5 12" id="KW-0732">Signal</keyword>
<evidence type="ECO:0000313" key="15">
    <source>
        <dbReference type="Proteomes" id="UP001372338"/>
    </source>
</evidence>
<keyword evidence="15" id="KW-1185">Reference proteome</keyword>
<dbReference type="SUPFAM" id="SSF82153">
    <property type="entry name" value="FAS1 domain"/>
    <property type="match status" value="1"/>
</dbReference>
<feature type="compositionally biased region" description="Acidic residues" evidence="11">
    <location>
        <begin position="195"/>
        <end position="220"/>
    </location>
</feature>
<comment type="caution">
    <text evidence="14">The sequence shown here is derived from an EMBL/GenBank/DDBJ whole genome shotgun (WGS) entry which is preliminary data.</text>
</comment>
<evidence type="ECO:0000256" key="7">
    <source>
        <dbReference type="ARBA" id="ARBA00023136"/>
    </source>
</evidence>
<proteinExistence type="inferred from homology"/>
<dbReference type="PANTHER" id="PTHR32382:SF6">
    <property type="entry name" value="FASCICLIN-LIKE ARABINOGALACTAN PROTEIN 14"/>
    <property type="match status" value="1"/>
</dbReference>
<sequence>MGYKSSSLACLALLLAFSSCINAFNITNILGSDPAYSQFNKYLTETKLAPEINKRNTITVLALDNAALSPLNGKPLSTIKAIISTHVLLDFYDEKALFFSNTNKTRMTTLFQASGIARGEQGFVVVALINEGEMAFASAVKNSPFNTLFVKSLLSQPFNISVLQVSAPIVAPGIDSSIVIAPAPKSPHKAHAPEASEEEEEEAEAPEEVVAESPEEEEAEAPAPEAEGPAADKSDAPSEAAAADATPAPPPSSSTRIQIGLVGAVMALASLFVSL</sequence>
<evidence type="ECO:0000313" key="14">
    <source>
        <dbReference type="EMBL" id="KAK7283039.1"/>
    </source>
</evidence>
<feature type="chain" id="PRO_5042969836" description="FAS1 domain-containing protein" evidence="12">
    <location>
        <begin position="24"/>
        <end position="275"/>
    </location>
</feature>
<evidence type="ECO:0000256" key="1">
    <source>
        <dbReference type="ARBA" id="ARBA00004609"/>
    </source>
</evidence>
<dbReference type="PROSITE" id="PS51257">
    <property type="entry name" value="PROKAR_LIPOPROTEIN"/>
    <property type="match status" value="1"/>
</dbReference>
<organism evidence="14 15">
    <name type="scientific">Crotalaria pallida</name>
    <name type="common">Smooth rattlebox</name>
    <name type="synonym">Crotalaria striata</name>
    <dbReference type="NCBI Taxonomy" id="3830"/>
    <lineage>
        <taxon>Eukaryota</taxon>
        <taxon>Viridiplantae</taxon>
        <taxon>Streptophyta</taxon>
        <taxon>Embryophyta</taxon>
        <taxon>Tracheophyta</taxon>
        <taxon>Spermatophyta</taxon>
        <taxon>Magnoliopsida</taxon>
        <taxon>eudicotyledons</taxon>
        <taxon>Gunneridae</taxon>
        <taxon>Pentapetalae</taxon>
        <taxon>rosids</taxon>
        <taxon>fabids</taxon>
        <taxon>Fabales</taxon>
        <taxon>Fabaceae</taxon>
        <taxon>Papilionoideae</taxon>
        <taxon>50 kb inversion clade</taxon>
        <taxon>genistoids sensu lato</taxon>
        <taxon>core genistoids</taxon>
        <taxon>Crotalarieae</taxon>
        <taxon>Crotalaria</taxon>
    </lineage>
</organism>
<accession>A0AAN9P1Z3</accession>
<dbReference type="Proteomes" id="UP001372338">
    <property type="component" value="Unassembled WGS sequence"/>
</dbReference>
<name>A0AAN9P1Z3_CROPI</name>
<evidence type="ECO:0000256" key="8">
    <source>
        <dbReference type="ARBA" id="ARBA00023180"/>
    </source>
</evidence>
<keyword evidence="9" id="KW-0449">Lipoprotein</keyword>
<gene>
    <name evidence="14" type="ORF">RIF29_12258</name>
</gene>
<dbReference type="InterPro" id="IPR000782">
    <property type="entry name" value="FAS1_domain"/>
</dbReference>
<dbReference type="PANTHER" id="PTHR32382">
    <property type="entry name" value="FASCICLIN-LIKE ARABINOGALACTAN PROTEIN"/>
    <property type="match status" value="1"/>
</dbReference>
<dbReference type="PROSITE" id="PS50213">
    <property type="entry name" value="FAS1"/>
    <property type="match status" value="1"/>
</dbReference>
<evidence type="ECO:0000256" key="2">
    <source>
        <dbReference type="ARBA" id="ARBA00007843"/>
    </source>
</evidence>
<dbReference type="FunFam" id="2.30.180.10:FF:000015">
    <property type="entry name" value="Fasciclin-like arabinogalactan protein 3"/>
    <property type="match status" value="1"/>
</dbReference>
<feature type="compositionally biased region" description="Low complexity" evidence="11">
    <location>
        <begin position="237"/>
        <end position="246"/>
    </location>
</feature>
<feature type="region of interest" description="Disordered" evidence="11">
    <location>
        <begin position="182"/>
        <end position="254"/>
    </location>
</feature>
<dbReference type="InterPro" id="IPR033254">
    <property type="entry name" value="Plant_FLA"/>
</dbReference>
<dbReference type="Gene3D" id="2.30.180.10">
    <property type="entry name" value="FAS1 domain"/>
    <property type="match status" value="1"/>
</dbReference>
<protein>
    <recommendedName>
        <fullName evidence="13">FAS1 domain-containing protein</fullName>
    </recommendedName>
</protein>
<keyword evidence="7" id="KW-0472">Membrane</keyword>
<evidence type="ECO:0000256" key="12">
    <source>
        <dbReference type="SAM" id="SignalP"/>
    </source>
</evidence>
<dbReference type="GO" id="GO:0005886">
    <property type="term" value="C:plasma membrane"/>
    <property type="evidence" value="ECO:0007669"/>
    <property type="project" value="UniProtKB-SubCell"/>
</dbReference>
<keyword evidence="8" id="KW-0325">Glycoprotein</keyword>
<keyword evidence="3" id="KW-1003">Cell membrane</keyword>
<comment type="subcellular location">
    <subcellularLocation>
        <location evidence="1">Cell membrane</location>
        <topology evidence="1">Lipid-anchor</topology>
        <topology evidence="1">GPI-anchor</topology>
    </subcellularLocation>
</comment>
<dbReference type="InterPro" id="IPR036378">
    <property type="entry name" value="FAS1_dom_sf"/>
</dbReference>
<evidence type="ECO:0000256" key="10">
    <source>
        <dbReference type="ARBA" id="ARBA00024686"/>
    </source>
</evidence>
<comment type="function">
    <text evidence="10">May be a cell surface adhesion protein.</text>
</comment>
<evidence type="ECO:0000256" key="3">
    <source>
        <dbReference type="ARBA" id="ARBA00022475"/>
    </source>
</evidence>
<comment type="similarity">
    <text evidence="2">Belongs to the fasciclin-like AGP family.</text>
</comment>
<evidence type="ECO:0000256" key="6">
    <source>
        <dbReference type="ARBA" id="ARBA00022974"/>
    </source>
</evidence>
<feature type="domain" description="FAS1" evidence="13">
    <location>
        <begin position="23"/>
        <end position="148"/>
    </location>
</feature>
<evidence type="ECO:0000256" key="4">
    <source>
        <dbReference type="ARBA" id="ARBA00022622"/>
    </source>
</evidence>
<keyword evidence="4" id="KW-0336">GPI-anchor</keyword>
<evidence type="ECO:0000256" key="9">
    <source>
        <dbReference type="ARBA" id="ARBA00023288"/>
    </source>
</evidence>
<keyword evidence="6" id="KW-0654">Proteoglycan</keyword>
<dbReference type="GO" id="GO:0098552">
    <property type="term" value="C:side of membrane"/>
    <property type="evidence" value="ECO:0007669"/>
    <property type="project" value="UniProtKB-KW"/>
</dbReference>
<dbReference type="AlphaFoldDB" id="A0AAN9P1Z3"/>